<dbReference type="SUPFAM" id="SSF52200">
    <property type="entry name" value="Toll/Interleukin receptor TIR domain"/>
    <property type="match status" value="1"/>
</dbReference>
<dbReference type="SUPFAM" id="SSF52540">
    <property type="entry name" value="P-loop containing nucleoside triphosphate hydrolases"/>
    <property type="match status" value="1"/>
</dbReference>
<dbReference type="Pfam" id="PF01582">
    <property type="entry name" value="TIR"/>
    <property type="match status" value="1"/>
</dbReference>
<feature type="domain" description="TIR" evidence="5">
    <location>
        <begin position="28"/>
        <end position="196"/>
    </location>
</feature>
<proteinExistence type="predicted"/>
<keyword evidence="2" id="KW-0677">Repeat</keyword>
<dbReference type="Pfam" id="PF23286">
    <property type="entry name" value="LRR_13"/>
    <property type="match status" value="1"/>
</dbReference>
<evidence type="ECO:0000256" key="1">
    <source>
        <dbReference type="ARBA" id="ARBA00022614"/>
    </source>
</evidence>
<dbReference type="SMART" id="SM00255">
    <property type="entry name" value="TIR"/>
    <property type="match status" value="1"/>
</dbReference>
<dbReference type="InterPro" id="IPR042197">
    <property type="entry name" value="Apaf_helical"/>
</dbReference>
<evidence type="ECO:0000256" key="4">
    <source>
        <dbReference type="SAM" id="MobiDB-lite"/>
    </source>
</evidence>
<evidence type="ECO:0000313" key="6">
    <source>
        <dbReference type="EMBL" id="MED6197209.1"/>
    </source>
</evidence>
<evidence type="ECO:0000259" key="5">
    <source>
        <dbReference type="PROSITE" id="PS50104"/>
    </source>
</evidence>
<dbReference type="SUPFAM" id="SSF46785">
    <property type="entry name" value="Winged helix' DNA-binding domain"/>
    <property type="match status" value="1"/>
</dbReference>
<dbReference type="Pfam" id="PF00931">
    <property type="entry name" value="NB-ARC"/>
    <property type="match status" value="1"/>
</dbReference>
<dbReference type="InterPro" id="IPR058546">
    <property type="entry name" value="RPS4B/Roq1-like_LRR"/>
</dbReference>
<dbReference type="InterPro" id="IPR036390">
    <property type="entry name" value="WH_DNA-bd_sf"/>
</dbReference>
<comment type="caution">
    <text evidence="6">The sequence shown here is derived from an EMBL/GenBank/DDBJ whole genome shotgun (WGS) entry which is preliminary data.</text>
</comment>
<dbReference type="Gene3D" id="3.40.50.10140">
    <property type="entry name" value="Toll/interleukin-1 receptor homology (TIR) domain"/>
    <property type="match status" value="1"/>
</dbReference>
<keyword evidence="1" id="KW-0433">Leucine-rich repeat</keyword>
<dbReference type="InterPro" id="IPR044974">
    <property type="entry name" value="Disease_R_plants"/>
</dbReference>
<dbReference type="Gene3D" id="3.40.50.300">
    <property type="entry name" value="P-loop containing nucleotide triphosphate hydrolases"/>
    <property type="match status" value="1"/>
</dbReference>
<organism evidence="6 7">
    <name type="scientific">Stylosanthes scabra</name>
    <dbReference type="NCBI Taxonomy" id="79078"/>
    <lineage>
        <taxon>Eukaryota</taxon>
        <taxon>Viridiplantae</taxon>
        <taxon>Streptophyta</taxon>
        <taxon>Embryophyta</taxon>
        <taxon>Tracheophyta</taxon>
        <taxon>Spermatophyta</taxon>
        <taxon>Magnoliopsida</taxon>
        <taxon>eudicotyledons</taxon>
        <taxon>Gunneridae</taxon>
        <taxon>Pentapetalae</taxon>
        <taxon>rosids</taxon>
        <taxon>fabids</taxon>
        <taxon>Fabales</taxon>
        <taxon>Fabaceae</taxon>
        <taxon>Papilionoideae</taxon>
        <taxon>50 kb inversion clade</taxon>
        <taxon>dalbergioids sensu lato</taxon>
        <taxon>Dalbergieae</taxon>
        <taxon>Pterocarpus clade</taxon>
        <taxon>Stylosanthes</taxon>
    </lineage>
</organism>
<dbReference type="InterPro" id="IPR002182">
    <property type="entry name" value="NB-ARC"/>
</dbReference>
<dbReference type="InterPro" id="IPR058192">
    <property type="entry name" value="WHD_ROQ1-like"/>
</dbReference>
<evidence type="ECO:0000256" key="3">
    <source>
        <dbReference type="ARBA" id="ARBA00022821"/>
    </source>
</evidence>
<evidence type="ECO:0000256" key="2">
    <source>
        <dbReference type="ARBA" id="ARBA00022737"/>
    </source>
</evidence>
<sequence length="1137" mass="130555">MALQLQSSFSSSSTHSTPSSSSSFNHAYKYDVFISFRGEDTRYGFTGYLYEALSNKGIHAFTDDEELHKGNEITPSLLSSIQDSRIAIIVLSPNYASSSFCLDELVQILHCIKGNHRLVLPVFHNVDPSDVRHLKKSFGEAMAKHEERFKSDMNKVLKWKKALHRVAKLSGYHFKDGDGYEHKFIRNIVENISRKLRFVPLPVADYPVGLESRVPKVISLLEMDSSDRVHMVGIHGIGGIGKTTLALAVYNLIANNFEGVCFLENVRENSKKYGFVHLQNILLSKIIGKDEVHIVGVKEGTSQIQQRLRRKKVLLVLDDVDDCSQLQAVAGKHDWFGPGSRVIITTRDTHLLKCHGVRDTCEVHDLNKDDSFQLLIKKAFENDNVSPSYADVLNRAIAYASGHPLALEIIGSNLFGKEVQVWESALDHFEKHLDNKMHEILRVSFDSLGKVEQSVFLDIACCFKGYSLGEVTALLQAHYGSCMEYHIGVLVEKSLLKTDTWDGSVTMHDLIEDLGKEIDFEKSPETPGKRSRLWFYLDIVKVLEDNQGTSAVEIIYLEFPLFNSEEVKWDGKAFKEMKNLKTLIIRNGCFSKSPKHLPNSLRVLEWWRYPSEYFPYDFQPKELSILKLHDNHFLSSKFYSLFKVCAHNWRWWWRRLRSQVELNGEKGESGMMMGYKLGSLKVLELEICDSLKEIPDVSNLQNLEKLLFRRCSNLVRIHRSVGFLNKLKTLKATDCKMLRSFPPAIKLPSLERLILRGCSSLKYFPEIPEEMKNVKLVNLNKTSIKDLPCSFCNLSGLRRLEMIGDEMYKIPRVITMMPQLRNCKIGGEGNKWRRERPFRLDLLLKKAIYSNWIYGRFQNMNLSDDFFPIAVAWFPNVSSLSLSGNDFTVLPQCIQQFHLLRYLKVDACKHLREIRGIPPKLERFFAVNCKSLSLGGTNVLLNQEAHEGRITQFVMACSIIPRWFEQRCSGASISFWFRGTEFPDNALCVAILLKDYISVPVQVRLSVAISGNRVYSSVPMAVNVNQFFIFNLNLQTNHLTLEKGWNHMEVSYKVHDESGREVPSIEFFAKEIGVHVWKPKIIQDIRFTDPYKMTQLIMMMMMMMLSMVFSNHKKQPLLMETCIGLWTLLFLSHSFFE</sequence>
<protein>
    <recommendedName>
        <fullName evidence="5">TIR domain-containing protein</fullName>
    </recommendedName>
</protein>
<accession>A0ABU6XGL5</accession>
<dbReference type="Gene3D" id="1.10.8.430">
    <property type="entry name" value="Helical domain of apoptotic protease-activating factors"/>
    <property type="match status" value="1"/>
</dbReference>
<feature type="region of interest" description="Disordered" evidence="4">
    <location>
        <begin position="1"/>
        <end position="23"/>
    </location>
</feature>
<name>A0ABU6XGL5_9FABA</name>
<dbReference type="SUPFAM" id="SSF52058">
    <property type="entry name" value="L domain-like"/>
    <property type="match status" value="1"/>
</dbReference>
<dbReference type="Proteomes" id="UP001341840">
    <property type="component" value="Unassembled WGS sequence"/>
</dbReference>
<dbReference type="PANTHER" id="PTHR11017">
    <property type="entry name" value="LEUCINE-RICH REPEAT-CONTAINING PROTEIN"/>
    <property type="match status" value="1"/>
</dbReference>
<dbReference type="PRINTS" id="PR00364">
    <property type="entry name" value="DISEASERSIST"/>
</dbReference>
<feature type="compositionally biased region" description="Low complexity" evidence="4">
    <location>
        <begin position="7"/>
        <end position="23"/>
    </location>
</feature>
<dbReference type="PANTHER" id="PTHR11017:SF431">
    <property type="entry name" value="ADP-RIBOSYL CYCLASE_CYCLIC ADP-RIBOSE HYDROLASE"/>
    <property type="match status" value="1"/>
</dbReference>
<gene>
    <name evidence="6" type="ORF">PIB30_054478</name>
</gene>
<dbReference type="PROSITE" id="PS50104">
    <property type="entry name" value="TIR"/>
    <property type="match status" value="1"/>
</dbReference>
<keyword evidence="7" id="KW-1185">Reference proteome</keyword>
<dbReference type="Pfam" id="PF23282">
    <property type="entry name" value="WHD_ROQ1"/>
    <property type="match status" value="1"/>
</dbReference>
<dbReference type="InterPro" id="IPR000157">
    <property type="entry name" value="TIR_dom"/>
</dbReference>
<dbReference type="InterPro" id="IPR035897">
    <property type="entry name" value="Toll_tir_struct_dom_sf"/>
</dbReference>
<dbReference type="EMBL" id="JASCZI010211864">
    <property type="protein sequence ID" value="MED6197209.1"/>
    <property type="molecule type" value="Genomic_DNA"/>
</dbReference>
<keyword evidence="3" id="KW-0611">Plant defense</keyword>
<dbReference type="InterPro" id="IPR032675">
    <property type="entry name" value="LRR_dom_sf"/>
</dbReference>
<evidence type="ECO:0000313" key="7">
    <source>
        <dbReference type="Proteomes" id="UP001341840"/>
    </source>
</evidence>
<reference evidence="6 7" key="1">
    <citation type="journal article" date="2023" name="Plants (Basel)">
        <title>Bridging the Gap: Combining Genomics and Transcriptomics Approaches to Understand Stylosanthes scabra, an Orphan Legume from the Brazilian Caatinga.</title>
        <authorList>
            <person name="Ferreira-Neto J.R.C."/>
            <person name="da Silva M.D."/>
            <person name="Binneck E."/>
            <person name="de Melo N.F."/>
            <person name="da Silva R.H."/>
            <person name="de Melo A.L.T.M."/>
            <person name="Pandolfi V."/>
            <person name="Bustamante F.O."/>
            <person name="Brasileiro-Vidal A.C."/>
            <person name="Benko-Iseppon A.M."/>
        </authorList>
    </citation>
    <scope>NUCLEOTIDE SEQUENCE [LARGE SCALE GENOMIC DNA]</scope>
    <source>
        <tissue evidence="6">Leaves</tissue>
    </source>
</reference>
<dbReference type="Gene3D" id="3.80.10.10">
    <property type="entry name" value="Ribonuclease Inhibitor"/>
    <property type="match status" value="2"/>
</dbReference>
<dbReference type="InterPro" id="IPR027417">
    <property type="entry name" value="P-loop_NTPase"/>
</dbReference>